<evidence type="ECO:0000256" key="1">
    <source>
        <dbReference type="ARBA" id="ARBA00004651"/>
    </source>
</evidence>
<comment type="subcellular location">
    <subcellularLocation>
        <location evidence="1">Cell membrane</location>
        <topology evidence="1">Multi-pass membrane protein</topology>
    </subcellularLocation>
</comment>
<dbReference type="PANTHER" id="PTHR32196">
    <property type="entry name" value="ABC TRANSPORTER PERMEASE PROTEIN YPHD-RELATED-RELATED"/>
    <property type="match status" value="1"/>
</dbReference>
<feature type="transmembrane region" description="Helical" evidence="6">
    <location>
        <begin position="111"/>
        <end position="134"/>
    </location>
</feature>
<protein>
    <submittedName>
        <fullName evidence="7">Beta-methylgalactoside transporter</fullName>
    </submittedName>
</protein>
<reference evidence="7" key="1">
    <citation type="submission" date="2020-10" db="EMBL/GenBank/DDBJ databases">
        <authorList>
            <person name="Gilroy R."/>
        </authorList>
    </citation>
    <scope>NUCLEOTIDE SEQUENCE</scope>
    <source>
        <strain evidence="7">ChiSxjej1B13-7041</strain>
    </source>
</reference>
<keyword evidence="2" id="KW-1003">Cell membrane</keyword>
<organism evidence="7 8">
    <name type="scientific">Candidatus Egerieimonas intestinavium</name>
    <dbReference type="NCBI Taxonomy" id="2840777"/>
    <lineage>
        <taxon>Bacteria</taxon>
        <taxon>Bacillati</taxon>
        <taxon>Bacillota</taxon>
        <taxon>Clostridia</taxon>
        <taxon>Lachnospirales</taxon>
        <taxon>Lachnospiraceae</taxon>
        <taxon>Lachnospiraceae incertae sedis</taxon>
        <taxon>Candidatus Egerieimonas</taxon>
    </lineage>
</organism>
<evidence type="ECO:0000313" key="8">
    <source>
        <dbReference type="Proteomes" id="UP000886841"/>
    </source>
</evidence>
<reference evidence="7" key="2">
    <citation type="journal article" date="2021" name="PeerJ">
        <title>Extensive microbial diversity within the chicken gut microbiome revealed by metagenomics and culture.</title>
        <authorList>
            <person name="Gilroy R."/>
            <person name="Ravi A."/>
            <person name="Getino M."/>
            <person name="Pursley I."/>
            <person name="Horton D.L."/>
            <person name="Alikhan N.F."/>
            <person name="Baker D."/>
            <person name="Gharbi K."/>
            <person name="Hall N."/>
            <person name="Watson M."/>
            <person name="Adriaenssens E.M."/>
            <person name="Foster-Nyarko E."/>
            <person name="Jarju S."/>
            <person name="Secka A."/>
            <person name="Antonio M."/>
            <person name="Oren A."/>
            <person name="Chaudhuri R.R."/>
            <person name="La Ragione R."/>
            <person name="Hildebrand F."/>
            <person name="Pallen M.J."/>
        </authorList>
    </citation>
    <scope>NUCLEOTIDE SEQUENCE</scope>
    <source>
        <strain evidence="7">ChiSxjej1B13-7041</strain>
    </source>
</reference>
<evidence type="ECO:0000256" key="5">
    <source>
        <dbReference type="ARBA" id="ARBA00023136"/>
    </source>
</evidence>
<dbReference type="Pfam" id="PF02653">
    <property type="entry name" value="BPD_transp_2"/>
    <property type="match status" value="1"/>
</dbReference>
<comment type="caution">
    <text evidence="7">The sequence shown here is derived from an EMBL/GenBank/DDBJ whole genome shotgun (WGS) entry which is preliminary data.</text>
</comment>
<gene>
    <name evidence="7" type="ORF">IAB98_06545</name>
</gene>
<keyword evidence="5 6" id="KW-0472">Membrane</keyword>
<dbReference type="CDD" id="cd06579">
    <property type="entry name" value="TM_PBP1_transp_AraH_like"/>
    <property type="match status" value="1"/>
</dbReference>
<sequence length="338" mass="35781">MKAGEQKKSLQLADIKKIVVDKALIIVLLFMIIGIIIIEPSFLQWRVVTDILTQSAVKMICALGLMFPLLIGGTDLAGGRQVGLAAVVVASMSQMIDYSNRFWPGLPELPIIVPILLAIGIVAVIGAANGFMIAKLKMAPFIATFGMSTIVYGINCLYFAKKPNNSQPIGGIREDLTFLSTYKLFGQISLLVVIAAVMVAVVWFVLNKTVFGKNIYIVGGNPDAARVSGVNVHKIIIAVFIIESCLVGLAGIMEVARTGGANSSYGNAYEFDAISSCVVGGVSLSGGIGKVSGAVTGVIIFTFISYGLAFIGVNSNWQLIIKGIIICSAVALDMRKNA</sequence>
<evidence type="ECO:0000256" key="3">
    <source>
        <dbReference type="ARBA" id="ARBA00022692"/>
    </source>
</evidence>
<dbReference type="GO" id="GO:0022857">
    <property type="term" value="F:transmembrane transporter activity"/>
    <property type="evidence" value="ECO:0007669"/>
    <property type="project" value="InterPro"/>
</dbReference>
<name>A0A9D1EK29_9FIRM</name>
<dbReference type="GO" id="GO:0005886">
    <property type="term" value="C:plasma membrane"/>
    <property type="evidence" value="ECO:0007669"/>
    <property type="project" value="UniProtKB-SubCell"/>
</dbReference>
<dbReference type="Proteomes" id="UP000886841">
    <property type="component" value="Unassembled WGS sequence"/>
</dbReference>
<proteinExistence type="predicted"/>
<feature type="transmembrane region" description="Helical" evidence="6">
    <location>
        <begin position="23"/>
        <end position="45"/>
    </location>
</feature>
<keyword evidence="4 6" id="KW-1133">Transmembrane helix</keyword>
<keyword evidence="3 6" id="KW-0812">Transmembrane</keyword>
<feature type="transmembrane region" description="Helical" evidence="6">
    <location>
        <begin position="291"/>
        <end position="311"/>
    </location>
</feature>
<evidence type="ECO:0000313" key="7">
    <source>
        <dbReference type="EMBL" id="HIR93059.1"/>
    </source>
</evidence>
<dbReference type="InterPro" id="IPR001851">
    <property type="entry name" value="ABC_transp_permease"/>
</dbReference>
<evidence type="ECO:0000256" key="4">
    <source>
        <dbReference type="ARBA" id="ARBA00022989"/>
    </source>
</evidence>
<accession>A0A9D1EK29</accession>
<dbReference type="AlphaFoldDB" id="A0A9D1EK29"/>
<feature type="transmembrane region" description="Helical" evidence="6">
    <location>
        <begin position="141"/>
        <end position="160"/>
    </location>
</feature>
<dbReference type="PANTHER" id="PTHR32196:SF18">
    <property type="entry name" value="GALACTOSE_METHYL GALACTOSIDE IMPORT PERMEASE PROTEIN MGLC"/>
    <property type="match status" value="1"/>
</dbReference>
<feature type="transmembrane region" description="Helical" evidence="6">
    <location>
        <begin position="82"/>
        <end position="99"/>
    </location>
</feature>
<evidence type="ECO:0000256" key="6">
    <source>
        <dbReference type="SAM" id="Phobius"/>
    </source>
</evidence>
<dbReference type="EMBL" id="DVHU01000060">
    <property type="protein sequence ID" value="HIR93059.1"/>
    <property type="molecule type" value="Genomic_DNA"/>
</dbReference>
<feature type="transmembrane region" description="Helical" evidence="6">
    <location>
        <begin position="184"/>
        <end position="206"/>
    </location>
</feature>
<evidence type="ECO:0000256" key="2">
    <source>
        <dbReference type="ARBA" id="ARBA00022475"/>
    </source>
</evidence>
<feature type="transmembrane region" description="Helical" evidence="6">
    <location>
        <begin position="51"/>
        <end position="70"/>
    </location>
</feature>